<gene>
    <name evidence="2" type="ORF">S01H1_19780</name>
</gene>
<feature type="transmembrane region" description="Helical" evidence="1">
    <location>
        <begin position="115"/>
        <end position="136"/>
    </location>
</feature>
<keyword evidence="1" id="KW-0812">Transmembrane</keyword>
<feature type="non-terminal residue" evidence="2">
    <location>
        <position position="1"/>
    </location>
</feature>
<protein>
    <recommendedName>
        <fullName evidence="3">DUF4350 domain-containing protein</fullName>
    </recommendedName>
</protein>
<organism evidence="2">
    <name type="scientific">marine sediment metagenome</name>
    <dbReference type="NCBI Taxonomy" id="412755"/>
    <lineage>
        <taxon>unclassified sequences</taxon>
        <taxon>metagenomes</taxon>
        <taxon>ecological metagenomes</taxon>
    </lineage>
</organism>
<accession>X0U8P6</accession>
<proteinExistence type="predicted"/>
<keyword evidence="1" id="KW-0472">Membrane</keyword>
<keyword evidence="1" id="KW-1133">Transmembrane helix</keyword>
<comment type="caution">
    <text evidence="2">The sequence shown here is derived from an EMBL/GenBank/DDBJ whole genome shotgun (WGS) entry which is preliminary data.</text>
</comment>
<reference evidence="2" key="1">
    <citation type="journal article" date="2014" name="Front. Microbiol.">
        <title>High frequency of phylogenetically diverse reductive dehalogenase-homologous genes in deep subseafloor sedimentary metagenomes.</title>
        <authorList>
            <person name="Kawai M."/>
            <person name="Futagami T."/>
            <person name="Toyoda A."/>
            <person name="Takaki Y."/>
            <person name="Nishi S."/>
            <person name="Hori S."/>
            <person name="Arai W."/>
            <person name="Tsubouchi T."/>
            <person name="Morono Y."/>
            <person name="Uchiyama I."/>
            <person name="Ito T."/>
            <person name="Fujiyama A."/>
            <person name="Inagaki F."/>
            <person name="Takami H."/>
        </authorList>
    </citation>
    <scope>NUCLEOTIDE SEQUENCE</scope>
    <source>
        <strain evidence="2">Expedition CK06-06</strain>
    </source>
</reference>
<name>X0U8P6_9ZZZZ</name>
<evidence type="ECO:0008006" key="3">
    <source>
        <dbReference type="Google" id="ProtNLM"/>
    </source>
</evidence>
<sequence length="234" mass="27532">VNRRDDLSQTHLQGLSESISWHTALYFDELEDVWRVIYAADGRPVIIERPYGKGSLVLAADSFFLSNEALRSERHPELLAWMIGESQYVVFDETHFGIFKHPGVLRLIKNYRFHWFIFGVAILALLFIWKNSVYFVPPTKSSRSQQGKDFVSDRESTQGLISLLRRNIPKRQLLQTCVREWERSIQPEKRFRNDKLKQIKSAFQMIETQSPKSIDPVVGYRRIVKIISKERRYD</sequence>
<dbReference type="EMBL" id="BARS01010730">
    <property type="protein sequence ID" value="GAF96737.1"/>
    <property type="molecule type" value="Genomic_DNA"/>
</dbReference>
<evidence type="ECO:0000313" key="2">
    <source>
        <dbReference type="EMBL" id="GAF96737.1"/>
    </source>
</evidence>
<evidence type="ECO:0000256" key="1">
    <source>
        <dbReference type="SAM" id="Phobius"/>
    </source>
</evidence>
<dbReference type="AlphaFoldDB" id="X0U8P6"/>